<evidence type="ECO:0000313" key="3">
    <source>
        <dbReference type="Proteomes" id="UP001061958"/>
    </source>
</evidence>
<dbReference type="Proteomes" id="UP001061958">
    <property type="component" value="Unassembled WGS sequence"/>
</dbReference>
<evidence type="ECO:0008006" key="4">
    <source>
        <dbReference type="Google" id="ProtNLM"/>
    </source>
</evidence>
<evidence type="ECO:0000313" key="2">
    <source>
        <dbReference type="EMBL" id="GJQ13219.1"/>
    </source>
</evidence>
<proteinExistence type="predicted"/>
<dbReference type="OrthoDB" id="6125at2759"/>
<comment type="caution">
    <text evidence="1">The sequence shown here is derived from an EMBL/GenBank/DDBJ whole genome shotgun (WGS) entry which is preliminary data.</text>
</comment>
<sequence length="150" mass="17724">MSLTAPFKFSPPPVHVKRQQQMYNLILEYARRKGIDRIVEMNGKWWIYTRTPPNRKALRYWYDMDCVVLNPVKDLQTAKAYARRVKEAVEKRTTVELPRQDICVRRSDGKKHGVVARRGDDIEFAQETAFTKAGTVGVKVWLRKKPYWRL</sequence>
<name>A0A9C7PU05_9RHOD</name>
<accession>A0A9C7PU05</accession>
<protein>
    <recommendedName>
        <fullName evidence="4">Ribosomal protein S3</fullName>
    </recommendedName>
</protein>
<dbReference type="EMBL" id="BQMJ01000018">
    <property type="protein sequence ID" value="GJQ10783.1"/>
    <property type="molecule type" value="Genomic_DNA"/>
</dbReference>
<evidence type="ECO:0000313" key="1">
    <source>
        <dbReference type="EMBL" id="GJQ10783.1"/>
    </source>
</evidence>
<dbReference type="AlphaFoldDB" id="A0A9C7PU05"/>
<reference evidence="1" key="1">
    <citation type="journal article" date="2022" name="Proc. Natl. Acad. Sci. U.S.A.">
        <title>Life cycle and functional genomics of the unicellular red alga Galdieria for elucidating algal and plant evolution and industrial use.</title>
        <authorList>
            <person name="Hirooka S."/>
            <person name="Itabashi T."/>
            <person name="Ichinose T.M."/>
            <person name="Onuma R."/>
            <person name="Fujiwara T."/>
            <person name="Yamashita S."/>
            <person name="Jong L.W."/>
            <person name="Tomita R."/>
            <person name="Iwane A.H."/>
            <person name="Miyagishima S.Y."/>
        </authorList>
    </citation>
    <scope>NUCLEOTIDE SEQUENCE</scope>
    <source>
        <strain evidence="1">NBRC 102759</strain>
    </source>
</reference>
<gene>
    <name evidence="1" type="ORF">GpartN1_g2574.t1</name>
    <name evidence="2" type="ORF">GpartN1_g5010.t1</name>
</gene>
<reference evidence="1" key="2">
    <citation type="submission" date="2022-01" db="EMBL/GenBank/DDBJ databases">
        <authorList>
            <person name="Hirooka S."/>
            <person name="Miyagishima S.Y."/>
        </authorList>
    </citation>
    <scope>NUCLEOTIDE SEQUENCE</scope>
    <source>
        <strain evidence="1">NBRC 102759</strain>
    </source>
</reference>
<organism evidence="1 3">
    <name type="scientific">Galdieria partita</name>
    <dbReference type="NCBI Taxonomy" id="83374"/>
    <lineage>
        <taxon>Eukaryota</taxon>
        <taxon>Rhodophyta</taxon>
        <taxon>Bangiophyceae</taxon>
        <taxon>Galdieriales</taxon>
        <taxon>Galdieriaceae</taxon>
        <taxon>Galdieria</taxon>
    </lineage>
</organism>
<keyword evidence="3" id="KW-1185">Reference proteome</keyword>
<dbReference type="EMBL" id="BQMJ01000041">
    <property type="protein sequence ID" value="GJQ13219.1"/>
    <property type="molecule type" value="Genomic_DNA"/>
</dbReference>